<proteinExistence type="inferred from homology"/>
<evidence type="ECO:0000313" key="3">
    <source>
        <dbReference type="Proteomes" id="UP000608754"/>
    </source>
</evidence>
<dbReference type="EMBL" id="JADGIK010000004">
    <property type="protein sequence ID" value="MBF0597291.1"/>
    <property type="molecule type" value="Genomic_DNA"/>
</dbReference>
<organism evidence="2 3">
    <name type="scientific">Faecalibacter rhinopitheci</name>
    <dbReference type="NCBI Taxonomy" id="2779678"/>
    <lineage>
        <taxon>Bacteria</taxon>
        <taxon>Pseudomonadati</taxon>
        <taxon>Bacteroidota</taxon>
        <taxon>Flavobacteriia</taxon>
        <taxon>Flavobacteriales</taxon>
        <taxon>Weeksellaceae</taxon>
        <taxon>Faecalibacter</taxon>
    </lineage>
</organism>
<evidence type="ECO:0000256" key="1">
    <source>
        <dbReference type="ARBA" id="ARBA00009600"/>
    </source>
</evidence>
<dbReference type="PANTHER" id="PTHR30327">
    <property type="entry name" value="UNCHARACTERIZED PROTEIN YQGE"/>
    <property type="match status" value="1"/>
</dbReference>
<dbReference type="InterPro" id="IPR003774">
    <property type="entry name" value="AlgH-like"/>
</dbReference>
<reference evidence="2" key="1">
    <citation type="submission" date="2020-10" db="EMBL/GenBank/DDBJ databases">
        <authorList>
            <person name="Lu T."/>
            <person name="Wang Q."/>
            <person name="Han X."/>
        </authorList>
    </citation>
    <scope>NUCLEOTIDE SEQUENCE</scope>
    <source>
        <strain evidence="2">WQ 117</strain>
    </source>
</reference>
<accession>A0A8J7KI76</accession>
<dbReference type="Proteomes" id="UP000608754">
    <property type="component" value="Unassembled WGS sequence"/>
</dbReference>
<dbReference type="RefSeq" id="WP_194182838.1">
    <property type="nucleotide sequence ID" value="NZ_JADGIK010000004.1"/>
</dbReference>
<comment type="similarity">
    <text evidence="1">Belongs to the UPF0301 (AlgH) family.</text>
</comment>
<comment type="caution">
    <text evidence="2">The sequence shown here is derived from an EMBL/GenBank/DDBJ whole genome shotgun (WGS) entry which is preliminary data.</text>
</comment>
<dbReference type="Pfam" id="PF02622">
    <property type="entry name" value="DUF179"/>
    <property type="match status" value="1"/>
</dbReference>
<protein>
    <submittedName>
        <fullName evidence="2">YqgE/AlgH family protein</fullName>
    </submittedName>
</protein>
<gene>
    <name evidence="2" type="ORF">IM532_07505</name>
</gene>
<sequence>MSVKSIKKGAILLARPSLSLDIFNRSIVIIAEHSNEGSLGFIINKPSHLPIHIFLSQINSNQIVFEGGPVQKEQIFYLHHRPDLITDSLHIQDNMYWSGNFDDLCNAISENIIDESEIKFCLGYCGWEANQLENELSNKEWEILDEENINILNHWENDLWKNSLKKLGGENLIWLNTPLDPFMN</sequence>
<dbReference type="GO" id="GO:0005829">
    <property type="term" value="C:cytosol"/>
    <property type="evidence" value="ECO:0007669"/>
    <property type="project" value="TreeGrafter"/>
</dbReference>
<evidence type="ECO:0000313" key="2">
    <source>
        <dbReference type="EMBL" id="MBF0597291.1"/>
    </source>
</evidence>
<dbReference type="Gene3D" id="3.40.1740.10">
    <property type="entry name" value="VC0467-like"/>
    <property type="match status" value="1"/>
</dbReference>
<dbReference type="AlphaFoldDB" id="A0A8J7KI76"/>
<keyword evidence="3" id="KW-1185">Reference proteome</keyword>
<dbReference type="SUPFAM" id="SSF143456">
    <property type="entry name" value="VC0467-like"/>
    <property type="match status" value="1"/>
</dbReference>
<name>A0A8J7KI76_9FLAO</name>
<dbReference type="PANTHER" id="PTHR30327:SF1">
    <property type="entry name" value="UPF0301 PROTEIN YQGE"/>
    <property type="match status" value="1"/>
</dbReference>